<protein>
    <submittedName>
        <fullName evidence="1">Uncharacterized protein</fullName>
    </submittedName>
</protein>
<reference evidence="1" key="1">
    <citation type="submission" date="2021-04" db="EMBL/GenBank/DDBJ databases">
        <authorList>
            <person name="Chebbi M.A.C M."/>
        </authorList>
    </citation>
    <scope>NUCLEOTIDE SEQUENCE</scope>
</reference>
<comment type="caution">
    <text evidence="1">The sequence shown here is derived from an EMBL/GenBank/DDBJ whole genome shotgun (WGS) entry which is preliminary data.</text>
</comment>
<accession>A0A8J2H9V9</accession>
<gene>
    <name evidence="1" type="ORF">HICCMSTLAB_LOCUS3890</name>
</gene>
<dbReference type="EMBL" id="CAJNRD030001118">
    <property type="protein sequence ID" value="CAG5083629.1"/>
    <property type="molecule type" value="Genomic_DNA"/>
</dbReference>
<evidence type="ECO:0000313" key="1">
    <source>
        <dbReference type="EMBL" id="CAG5083629.1"/>
    </source>
</evidence>
<dbReference type="AlphaFoldDB" id="A0A8J2H9V9"/>
<organism evidence="1 2">
    <name type="scientific">Cotesia congregata</name>
    <name type="common">Parasitoid wasp</name>
    <name type="synonym">Apanteles congregatus</name>
    <dbReference type="NCBI Taxonomy" id="51543"/>
    <lineage>
        <taxon>Eukaryota</taxon>
        <taxon>Metazoa</taxon>
        <taxon>Ecdysozoa</taxon>
        <taxon>Arthropoda</taxon>
        <taxon>Hexapoda</taxon>
        <taxon>Insecta</taxon>
        <taxon>Pterygota</taxon>
        <taxon>Neoptera</taxon>
        <taxon>Endopterygota</taxon>
        <taxon>Hymenoptera</taxon>
        <taxon>Apocrita</taxon>
        <taxon>Ichneumonoidea</taxon>
        <taxon>Braconidae</taxon>
        <taxon>Microgastrinae</taxon>
        <taxon>Cotesia</taxon>
    </lineage>
</organism>
<name>A0A8J2H9V9_COTCN</name>
<evidence type="ECO:0000313" key="2">
    <source>
        <dbReference type="Proteomes" id="UP000786811"/>
    </source>
</evidence>
<dbReference type="Proteomes" id="UP000786811">
    <property type="component" value="Unassembled WGS sequence"/>
</dbReference>
<proteinExistence type="predicted"/>
<sequence length="135" mass="14450">MFMNNSIANLEFRIEAESCWTWHWAHLINPQDFGSFTTPNSLHWPLGTGEGVIGGPFSGVQVSSSVFSVPGTLVSGTVVSVEPFGTVVLVKSPETVVLVEPFGTVALAEVPLVPRKSSVSILQTMAPPRPIFLAN</sequence>
<keyword evidence="2" id="KW-1185">Reference proteome</keyword>